<gene>
    <name evidence="1" type="ORF">G1H10_31315</name>
</gene>
<dbReference type="RefSeq" id="WP_163745209.1">
    <property type="nucleotide sequence ID" value="NZ_JAAGOA010000039.1"/>
</dbReference>
<evidence type="ECO:0000313" key="2">
    <source>
        <dbReference type="Proteomes" id="UP000475214"/>
    </source>
</evidence>
<comment type="caution">
    <text evidence="1">The sequence shown here is derived from an EMBL/GenBank/DDBJ whole genome shotgun (WGS) entry which is preliminary data.</text>
</comment>
<keyword evidence="2" id="KW-1185">Reference proteome</keyword>
<organism evidence="1 2">
    <name type="scientific">Phytoactinopolyspora halotolerans</name>
    <dbReference type="NCBI Taxonomy" id="1981512"/>
    <lineage>
        <taxon>Bacteria</taxon>
        <taxon>Bacillati</taxon>
        <taxon>Actinomycetota</taxon>
        <taxon>Actinomycetes</taxon>
        <taxon>Jiangellales</taxon>
        <taxon>Jiangellaceae</taxon>
        <taxon>Phytoactinopolyspora</taxon>
    </lineage>
</organism>
<proteinExistence type="predicted"/>
<dbReference type="Proteomes" id="UP000475214">
    <property type="component" value="Unassembled WGS sequence"/>
</dbReference>
<reference evidence="1 2" key="1">
    <citation type="submission" date="2020-02" db="EMBL/GenBank/DDBJ databases">
        <authorList>
            <person name="Li X.-J."/>
            <person name="Han X.-M."/>
        </authorList>
    </citation>
    <scope>NUCLEOTIDE SEQUENCE [LARGE SCALE GENOMIC DNA]</scope>
    <source>
        <strain evidence="1 2">CCTCC AB 2017055</strain>
    </source>
</reference>
<dbReference type="AlphaFoldDB" id="A0A6L9SJT5"/>
<name>A0A6L9SJT5_9ACTN</name>
<accession>A0A6L9SJT5</accession>
<evidence type="ECO:0000313" key="1">
    <source>
        <dbReference type="EMBL" id="NEE04662.1"/>
    </source>
</evidence>
<sequence>MRITGWGFASESETVCLSDGRTLLRIQARRDGRLRAETRFALGHHVALTVRCSTWWDWHFGHREGLPALADHVRAAVSRAHPHRAS</sequence>
<dbReference type="EMBL" id="JAAGOA010000039">
    <property type="protein sequence ID" value="NEE04662.1"/>
    <property type="molecule type" value="Genomic_DNA"/>
</dbReference>
<protein>
    <submittedName>
        <fullName evidence="1">Uncharacterized protein</fullName>
    </submittedName>
</protein>